<proteinExistence type="predicted"/>
<dbReference type="EMBL" id="KL142400">
    <property type="protein sequence ID" value="KDR69882.1"/>
    <property type="molecule type" value="Genomic_DNA"/>
</dbReference>
<evidence type="ECO:0008006" key="7">
    <source>
        <dbReference type="Google" id="ProtNLM"/>
    </source>
</evidence>
<dbReference type="InterPro" id="IPR030381">
    <property type="entry name" value="G_DYNAMIN_dom"/>
</dbReference>
<dbReference type="InterPro" id="IPR045063">
    <property type="entry name" value="Dynamin_N"/>
</dbReference>
<gene>
    <name evidence="5" type="ORF">GALMADRAFT_145261</name>
</gene>
<dbReference type="AlphaFoldDB" id="A0A067SIR1"/>
<feature type="domain" description="Dynamin-type G" evidence="4">
    <location>
        <begin position="41"/>
        <end position="351"/>
    </location>
</feature>
<dbReference type="GO" id="GO:0031623">
    <property type="term" value="P:receptor internalization"/>
    <property type="evidence" value="ECO:0007669"/>
    <property type="project" value="TreeGrafter"/>
</dbReference>
<dbReference type="GO" id="GO:0005525">
    <property type="term" value="F:GTP binding"/>
    <property type="evidence" value="ECO:0007669"/>
    <property type="project" value="InterPro"/>
</dbReference>
<dbReference type="Pfam" id="PF00350">
    <property type="entry name" value="Dynamin_N"/>
    <property type="match status" value="1"/>
</dbReference>
<protein>
    <recommendedName>
        <fullName evidence="7">GED domain-containing protein</fullName>
    </recommendedName>
</protein>
<dbReference type="HOGENOM" id="CLU_008964_4_1_1"/>
<keyword evidence="2" id="KW-0342">GTP-binding</keyword>
<dbReference type="Gene3D" id="1.20.120.1240">
    <property type="entry name" value="Dynamin, middle domain"/>
    <property type="match status" value="1"/>
</dbReference>
<dbReference type="InterPro" id="IPR020850">
    <property type="entry name" value="GED_dom"/>
</dbReference>
<dbReference type="STRING" id="685588.A0A067SIR1"/>
<dbReference type="InterPro" id="IPR003130">
    <property type="entry name" value="GED"/>
</dbReference>
<keyword evidence="6" id="KW-1185">Reference proteome</keyword>
<dbReference type="PRINTS" id="PR00195">
    <property type="entry name" value="DYNAMIN"/>
</dbReference>
<dbReference type="InterPro" id="IPR001401">
    <property type="entry name" value="Dynamin_GTPase"/>
</dbReference>
<dbReference type="GO" id="GO:0005874">
    <property type="term" value="C:microtubule"/>
    <property type="evidence" value="ECO:0007669"/>
    <property type="project" value="TreeGrafter"/>
</dbReference>
<dbReference type="InterPro" id="IPR022812">
    <property type="entry name" value="Dynamin"/>
</dbReference>
<dbReference type="Pfam" id="PF02212">
    <property type="entry name" value="GED"/>
    <property type="match status" value="1"/>
</dbReference>
<evidence type="ECO:0000259" key="3">
    <source>
        <dbReference type="PROSITE" id="PS51388"/>
    </source>
</evidence>
<dbReference type="PROSITE" id="PS51388">
    <property type="entry name" value="GED"/>
    <property type="match status" value="1"/>
</dbReference>
<dbReference type="GO" id="GO:0003924">
    <property type="term" value="F:GTPase activity"/>
    <property type="evidence" value="ECO:0007669"/>
    <property type="project" value="InterPro"/>
</dbReference>
<dbReference type="SMART" id="SM00053">
    <property type="entry name" value="DYNc"/>
    <property type="match status" value="1"/>
</dbReference>
<dbReference type="InterPro" id="IPR000375">
    <property type="entry name" value="Dynamin_stalk"/>
</dbReference>
<evidence type="ECO:0000313" key="5">
    <source>
        <dbReference type="EMBL" id="KDR69882.1"/>
    </source>
</evidence>
<dbReference type="InterPro" id="IPR027417">
    <property type="entry name" value="P-loop_NTPase"/>
</dbReference>
<reference evidence="6" key="1">
    <citation type="journal article" date="2014" name="Proc. Natl. Acad. Sci. U.S.A.">
        <title>Extensive sampling of basidiomycete genomes demonstrates inadequacy of the white-rot/brown-rot paradigm for wood decay fungi.</title>
        <authorList>
            <person name="Riley R."/>
            <person name="Salamov A.A."/>
            <person name="Brown D.W."/>
            <person name="Nagy L.G."/>
            <person name="Floudas D."/>
            <person name="Held B.W."/>
            <person name="Levasseur A."/>
            <person name="Lombard V."/>
            <person name="Morin E."/>
            <person name="Otillar R."/>
            <person name="Lindquist E.A."/>
            <person name="Sun H."/>
            <person name="LaButti K.M."/>
            <person name="Schmutz J."/>
            <person name="Jabbour D."/>
            <person name="Luo H."/>
            <person name="Baker S.E."/>
            <person name="Pisabarro A.G."/>
            <person name="Walton J.D."/>
            <person name="Blanchette R.A."/>
            <person name="Henrissat B."/>
            <person name="Martin F."/>
            <person name="Cullen D."/>
            <person name="Hibbett D.S."/>
            <person name="Grigoriev I.V."/>
        </authorList>
    </citation>
    <scope>NUCLEOTIDE SEQUENCE [LARGE SCALE GENOMIC DNA]</scope>
    <source>
        <strain evidence="6">CBS 339.88</strain>
    </source>
</reference>
<dbReference type="SUPFAM" id="SSF52540">
    <property type="entry name" value="P-loop containing nucleoside triphosphate hydrolases"/>
    <property type="match status" value="1"/>
</dbReference>
<dbReference type="OrthoDB" id="5061070at2759"/>
<dbReference type="PROSITE" id="PS51718">
    <property type="entry name" value="G_DYNAMIN_2"/>
    <property type="match status" value="1"/>
</dbReference>
<accession>A0A067SIR1</accession>
<name>A0A067SIR1_GALM3</name>
<dbReference type="GO" id="GO:0008017">
    <property type="term" value="F:microtubule binding"/>
    <property type="evidence" value="ECO:0007669"/>
    <property type="project" value="TreeGrafter"/>
</dbReference>
<keyword evidence="1" id="KW-0547">Nucleotide-binding</keyword>
<dbReference type="Pfam" id="PF01031">
    <property type="entry name" value="Dynamin_M"/>
    <property type="match status" value="1"/>
</dbReference>
<evidence type="ECO:0000256" key="2">
    <source>
        <dbReference type="ARBA" id="ARBA00023134"/>
    </source>
</evidence>
<feature type="domain" description="GED" evidence="3">
    <location>
        <begin position="670"/>
        <end position="763"/>
    </location>
</feature>
<dbReference type="PANTHER" id="PTHR11566:SF131">
    <property type="entry name" value="GTPASE, PUTATIVE (AFU_ORTHOLOGUE AFUA_6G07630)-RELATED"/>
    <property type="match status" value="1"/>
</dbReference>
<dbReference type="PANTHER" id="PTHR11566">
    <property type="entry name" value="DYNAMIN"/>
    <property type="match status" value="1"/>
</dbReference>
<evidence type="ECO:0000259" key="4">
    <source>
        <dbReference type="PROSITE" id="PS51718"/>
    </source>
</evidence>
<dbReference type="CDD" id="cd08771">
    <property type="entry name" value="DLP_1"/>
    <property type="match status" value="1"/>
</dbReference>
<dbReference type="Gene3D" id="3.40.50.300">
    <property type="entry name" value="P-loop containing nucleotide triphosphate hydrolases"/>
    <property type="match status" value="1"/>
</dbReference>
<dbReference type="GO" id="GO:0005886">
    <property type="term" value="C:plasma membrane"/>
    <property type="evidence" value="ECO:0007669"/>
    <property type="project" value="TreeGrafter"/>
</dbReference>
<sequence length="763" mass="86364">MANDQNDKTLQWTDTGLEMSKRSRRELDMMNALHDTGVQSDIDLPQIIVSGMQSSGKSSLIEAISGTSLPRAPGTCTRCPTECRLSRSDSPWQCIVSLRFLTDASGRPLGQSRNQRFGKVIYNKAEVEDRVRRAQLAILNPNKPLDFFLNEDGDSDAGQDGPQLTFSTNCVTLEISGPNVPDLSFCDLPGLIANISSSQGSSNDIALVEDLVTSYIKKPSCIILLAVACETDFENQGAHRLAKLYDPEGERTVGVLTKPDRIPDGEEQRWIQFIRNEKEPLKNNWFCVKQPNSKELESKITWAKARENENVFFSKAPWSELEPMYQKCLTTGKLVERLSIILSDLISKRIPIIQEALQKSMTDTRHLLSQLPRAPTSDPHSEILTLIYNFASDLAHHVEGVPDDAEFGSGRGLIQTIRPVQDSFRIKIRRTAPDFQPFEKKDSSTKRLQVAEFLKAEEGDEFEKQTMDEQDLRIYIDEVLERADSARTRELPGHYPFIVQRTFIEHFVTKWRDPAIELCESAYTIVSDHVDNLMNKHFGEFGQGHLERRISAIVHQHIKQCLEYTEDRVQWLLRMENLPFSLNTHYLADYRSKFLSYFKGARQKYEQSSLMREIEQYTPTQPAPLFSRNAVTVQPTGIAKVLAALAEIGISGIKAEDLPKLLPPDRMEPALGIMADVRAYFQVAYKRFADNVPLAIDLELVRGVEQDLLPILFSGLGINGPEGDKICKDFAQESPQVADRRTDLLKKLERLENAHRELLFPGL</sequence>
<dbReference type="Proteomes" id="UP000027222">
    <property type="component" value="Unassembled WGS sequence"/>
</dbReference>
<evidence type="ECO:0000256" key="1">
    <source>
        <dbReference type="ARBA" id="ARBA00022741"/>
    </source>
</evidence>
<dbReference type="GO" id="GO:0005737">
    <property type="term" value="C:cytoplasm"/>
    <property type="evidence" value="ECO:0007669"/>
    <property type="project" value="TreeGrafter"/>
</dbReference>
<evidence type="ECO:0000313" key="6">
    <source>
        <dbReference type="Proteomes" id="UP000027222"/>
    </source>
</evidence>
<organism evidence="5 6">
    <name type="scientific">Galerina marginata (strain CBS 339.88)</name>
    <dbReference type="NCBI Taxonomy" id="685588"/>
    <lineage>
        <taxon>Eukaryota</taxon>
        <taxon>Fungi</taxon>
        <taxon>Dikarya</taxon>
        <taxon>Basidiomycota</taxon>
        <taxon>Agaricomycotina</taxon>
        <taxon>Agaricomycetes</taxon>
        <taxon>Agaricomycetidae</taxon>
        <taxon>Agaricales</taxon>
        <taxon>Agaricineae</taxon>
        <taxon>Strophariaceae</taxon>
        <taxon>Galerina</taxon>
    </lineage>
</organism>